<feature type="compositionally biased region" description="Basic residues" evidence="6">
    <location>
        <begin position="139"/>
        <end position="148"/>
    </location>
</feature>
<dbReference type="InterPro" id="IPR006201">
    <property type="entry name" value="Neur_channel"/>
</dbReference>
<dbReference type="CDD" id="cd18997">
    <property type="entry name" value="LGIC_ECD_nAChR"/>
    <property type="match status" value="1"/>
</dbReference>
<comment type="similarity">
    <text evidence="5">Belongs to the ligand-gated ion channel (TC 1.A.9) family.</text>
</comment>
<dbReference type="Pfam" id="PF02931">
    <property type="entry name" value="Neur_chan_LBD"/>
    <property type="match status" value="1"/>
</dbReference>
<feature type="domain" description="Neurotransmitter-gated ion-channel transmembrane" evidence="8">
    <location>
        <begin position="10"/>
        <end position="269"/>
    </location>
</feature>
<dbReference type="InterPro" id="IPR006029">
    <property type="entry name" value="Neurotrans-gated_channel_TM"/>
</dbReference>
<keyword evidence="5" id="KW-0813">Transport</keyword>
<dbReference type="GO" id="GO:0004888">
    <property type="term" value="F:transmembrane signaling receptor activity"/>
    <property type="evidence" value="ECO:0007669"/>
    <property type="project" value="InterPro"/>
</dbReference>
<dbReference type="InterPro" id="IPR018000">
    <property type="entry name" value="Neurotransmitter_ion_chnl_CS"/>
</dbReference>
<feature type="transmembrane region" description="Helical" evidence="5">
    <location>
        <begin position="259"/>
        <end position="282"/>
    </location>
</feature>
<keyword evidence="9" id="KW-1185">Reference proteome</keyword>
<evidence type="ECO:0000256" key="6">
    <source>
        <dbReference type="SAM" id="MobiDB-lite"/>
    </source>
</evidence>
<dbReference type="Gene3D" id="2.70.170.10">
    <property type="entry name" value="Neurotransmitter-gated ion-channel ligand-binding domain"/>
    <property type="match status" value="1"/>
</dbReference>
<feature type="compositionally biased region" description="Pro residues" evidence="6">
    <location>
        <begin position="204"/>
        <end position="216"/>
    </location>
</feature>
<protein>
    <submittedName>
        <fullName evidence="10">Neur_chan_LBD domain-containing protein</fullName>
    </submittedName>
</protein>
<dbReference type="InterPro" id="IPR038050">
    <property type="entry name" value="Neuro_actylchol_rec"/>
</dbReference>
<feature type="compositionally biased region" description="Low complexity" evidence="6">
    <location>
        <begin position="149"/>
        <end position="172"/>
    </location>
</feature>
<feature type="region of interest" description="Disordered" evidence="6">
    <location>
        <begin position="128"/>
        <end position="172"/>
    </location>
</feature>
<feature type="transmembrane region" description="Helical" evidence="5">
    <location>
        <begin position="32"/>
        <end position="49"/>
    </location>
</feature>
<evidence type="ECO:0000256" key="3">
    <source>
        <dbReference type="ARBA" id="ARBA00022989"/>
    </source>
</evidence>
<organism evidence="9 10">
    <name type="scientific">Macrostomum lignano</name>
    <dbReference type="NCBI Taxonomy" id="282301"/>
    <lineage>
        <taxon>Eukaryota</taxon>
        <taxon>Metazoa</taxon>
        <taxon>Spiralia</taxon>
        <taxon>Lophotrochozoa</taxon>
        <taxon>Platyhelminthes</taxon>
        <taxon>Rhabditophora</taxon>
        <taxon>Macrostomorpha</taxon>
        <taxon>Macrostomida</taxon>
        <taxon>Macrostomidae</taxon>
        <taxon>Macrostomum</taxon>
    </lineage>
</organism>
<evidence type="ECO:0000256" key="2">
    <source>
        <dbReference type="ARBA" id="ARBA00022692"/>
    </source>
</evidence>
<dbReference type="Pfam" id="PF02932">
    <property type="entry name" value="Neur_chan_memb"/>
    <property type="match status" value="1"/>
</dbReference>
<evidence type="ECO:0000259" key="7">
    <source>
        <dbReference type="Pfam" id="PF02931"/>
    </source>
</evidence>
<dbReference type="Proteomes" id="UP000095280">
    <property type="component" value="Unplaced"/>
</dbReference>
<dbReference type="GO" id="GO:0005230">
    <property type="term" value="F:extracellular ligand-gated monoatomic ion channel activity"/>
    <property type="evidence" value="ECO:0007669"/>
    <property type="project" value="InterPro"/>
</dbReference>
<dbReference type="Gene3D" id="1.20.58.390">
    <property type="entry name" value="Neurotransmitter-gated ion-channel transmembrane domain"/>
    <property type="match status" value="1"/>
</dbReference>
<dbReference type="FunFam" id="2.70.170.10:FF:000028">
    <property type="entry name" value="AcetylCholine Receptor"/>
    <property type="match status" value="1"/>
</dbReference>
<keyword evidence="4 5" id="KW-0472">Membrane</keyword>
<sequence>RKPLYYEINLIMPCIAILTVALFGFRLPPESGERISLSVTVLLALSVFLQLSSEHTPTQSDVVPLMSRYFMVAIGMSSLCVLGSILVLLLQSNGKQAKRMGHRTELFFTLLCRLICYPGFQEAGANASGCRGDGGTHGGNRHQNRVNRRSISPSESSNSRSNSRGKNIISPTASSTIVSSSMDVEEIDIDELRVRAERSSTADVPPPPSPQLPPPQWAADALNRVSSTLTEIRLAMAQSEDSKRWERRWEDAAQVTDRLMFYISIIGFIGLILTVLILHQLVHPHCQEFKRHSLTELSCRKSFQYRYLAFILWSGDAGTGMRLNTALFSALLSTLLLQLLPPALMQSVHESSSADLLFSKIYDAHLSMIPPPKVNGTFNVTFDMAIAQLLELDELKQTVSMLTWRRMSWYDTRLSWRGRVFDGNLSFNSIGSIKIPNSQIWKPDLVVYNDVRKTELDWSLYYASIQSDGLVRLNTPQLMKLSCPINVQLFPYDKQVCRMKIGSWTMDGFELNLLNASTHADLSSMAEDNEFCLVKAPLERNVIKYACCDAPYPDITYSILLQVNAACQPGTFWSCSVHFLC</sequence>
<dbReference type="PRINTS" id="PR00252">
    <property type="entry name" value="NRIONCHANNEL"/>
</dbReference>
<evidence type="ECO:0000256" key="5">
    <source>
        <dbReference type="RuleBase" id="RU000687"/>
    </source>
</evidence>
<dbReference type="GO" id="GO:0016020">
    <property type="term" value="C:membrane"/>
    <property type="evidence" value="ECO:0007669"/>
    <property type="project" value="UniProtKB-SubCell"/>
</dbReference>
<proteinExistence type="inferred from homology"/>
<evidence type="ECO:0000256" key="4">
    <source>
        <dbReference type="ARBA" id="ARBA00023136"/>
    </source>
</evidence>
<keyword evidence="5" id="KW-0407">Ion channel</keyword>
<dbReference type="PANTHER" id="PTHR18945">
    <property type="entry name" value="NEUROTRANSMITTER GATED ION CHANNEL"/>
    <property type="match status" value="1"/>
</dbReference>
<dbReference type="CDD" id="cd19051">
    <property type="entry name" value="LGIC_TM_cation"/>
    <property type="match status" value="1"/>
</dbReference>
<dbReference type="SUPFAM" id="SSF63712">
    <property type="entry name" value="Nicotinic receptor ligand binding domain-like"/>
    <property type="match status" value="1"/>
</dbReference>
<dbReference type="InterPro" id="IPR036734">
    <property type="entry name" value="Neur_chan_lig-bd_sf"/>
</dbReference>
<comment type="subcellular location">
    <subcellularLocation>
        <location evidence="1">Membrane</location>
        <topology evidence="1">Multi-pass membrane protein</topology>
    </subcellularLocation>
</comment>
<accession>A0A1I8GH32</accession>
<keyword evidence="5" id="KW-0406">Ion transport</keyword>
<keyword evidence="2 5" id="KW-0812">Transmembrane</keyword>
<evidence type="ECO:0000259" key="8">
    <source>
        <dbReference type="Pfam" id="PF02932"/>
    </source>
</evidence>
<feature type="transmembrane region" description="Helical" evidence="5">
    <location>
        <begin position="69"/>
        <end position="90"/>
    </location>
</feature>
<reference evidence="10" key="1">
    <citation type="submission" date="2016-11" db="UniProtKB">
        <authorList>
            <consortium name="WormBaseParasite"/>
        </authorList>
    </citation>
    <scope>IDENTIFICATION</scope>
</reference>
<feature type="region of interest" description="Disordered" evidence="6">
    <location>
        <begin position="196"/>
        <end position="216"/>
    </location>
</feature>
<evidence type="ECO:0000256" key="1">
    <source>
        <dbReference type="ARBA" id="ARBA00004141"/>
    </source>
</evidence>
<dbReference type="InterPro" id="IPR036719">
    <property type="entry name" value="Neuro-gated_channel_TM_sf"/>
</dbReference>
<feature type="transmembrane region" description="Helical" evidence="5">
    <location>
        <begin position="6"/>
        <end position="25"/>
    </location>
</feature>
<dbReference type="InterPro" id="IPR006202">
    <property type="entry name" value="Neur_chan_lig-bd"/>
</dbReference>
<dbReference type="SUPFAM" id="SSF90112">
    <property type="entry name" value="Neurotransmitter-gated ion-channel transmembrane pore"/>
    <property type="match status" value="1"/>
</dbReference>
<evidence type="ECO:0000313" key="10">
    <source>
        <dbReference type="WBParaSite" id="maker-uti_cns_0001983-snap-gene-0.4-mRNA-1"/>
    </source>
</evidence>
<dbReference type="PROSITE" id="PS00236">
    <property type="entry name" value="NEUROTR_ION_CHANNEL"/>
    <property type="match status" value="1"/>
</dbReference>
<keyword evidence="3 5" id="KW-1133">Transmembrane helix</keyword>
<dbReference type="WBParaSite" id="maker-uti_cns_0001983-snap-gene-0.4-mRNA-1">
    <property type="protein sequence ID" value="maker-uti_cns_0001983-snap-gene-0.4-mRNA-1"/>
    <property type="gene ID" value="maker-uti_cns_0001983-snap-gene-0.4"/>
</dbReference>
<dbReference type="AlphaFoldDB" id="A0A1I8GH32"/>
<feature type="domain" description="Neurotransmitter-gated ion-channel ligand-binding" evidence="7">
    <location>
        <begin position="358"/>
        <end position="562"/>
    </location>
</feature>
<evidence type="ECO:0000313" key="9">
    <source>
        <dbReference type="Proteomes" id="UP000095280"/>
    </source>
</evidence>
<name>A0A1I8GH32_9PLAT</name>